<gene>
    <name evidence="3" type="ORF">PAPOLLO_LOCUS27303</name>
</gene>
<evidence type="ECO:0000256" key="1">
    <source>
        <dbReference type="SAM" id="Coils"/>
    </source>
</evidence>
<feature type="region of interest" description="Disordered" evidence="2">
    <location>
        <begin position="139"/>
        <end position="170"/>
    </location>
</feature>
<keyword evidence="1" id="KW-0175">Coiled coil</keyword>
<evidence type="ECO:0000313" key="4">
    <source>
        <dbReference type="Proteomes" id="UP000691718"/>
    </source>
</evidence>
<accession>A0A8S3YDA0</accession>
<feature type="compositionally biased region" description="Basic and acidic residues" evidence="2">
    <location>
        <begin position="57"/>
        <end position="69"/>
    </location>
</feature>
<feature type="compositionally biased region" description="Polar residues" evidence="2">
    <location>
        <begin position="160"/>
        <end position="169"/>
    </location>
</feature>
<dbReference type="AlphaFoldDB" id="A0A8S3YDA0"/>
<dbReference type="EMBL" id="CAJQZP010001636">
    <property type="protein sequence ID" value="CAG5057704.1"/>
    <property type="molecule type" value="Genomic_DNA"/>
</dbReference>
<feature type="coiled-coil region" evidence="1">
    <location>
        <begin position="174"/>
        <end position="208"/>
    </location>
</feature>
<dbReference type="Proteomes" id="UP000691718">
    <property type="component" value="Unassembled WGS sequence"/>
</dbReference>
<evidence type="ECO:0000256" key="2">
    <source>
        <dbReference type="SAM" id="MobiDB-lite"/>
    </source>
</evidence>
<name>A0A8S3YDA0_PARAO</name>
<keyword evidence="4" id="KW-1185">Reference proteome</keyword>
<feature type="region of interest" description="Disordered" evidence="2">
    <location>
        <begin position="1"/>
        <end position="74"/>
    </location>
</feature>
<proteinExistence type="predicted"/>
<dbReference type="OrthoDB" id="10022108at2759"/>
<reference evidence="3" key="1">
    <citation type="submission" date="2021-04" db="EMBL/GenBank/DDBJ databases">
        <authorList>
            <person name="Tunstrom K."/>
        </authorList>
    </citation>
    <scope>NUCLEOTIDE SEQUENCE</scope>
</reference>
<sequence>MEKWEGAVPGSACTAEPGAPSTSKRKTLTPERVESPKGVGVAPESAYTAGPGAPSTSKEKTPTPKRVESPKGGVEVLVHSPVATTGQTRLQRAKHHYLKAKQAVDSSRNLRRDIKETILGSLNELKKLIIESEADLKAERARKGAGGSVKEVSTTKDADTTFTVPSDSRLSTKLDEHSRLLLESNERMKALQEQLTRCSRSAEDQQRSYAGVAAVRPQQPARPAALHSVVVTSKDKEDTGEEVLGKVRKTLNAKEGWVKIDRVQKAKDR</sequence>
<evidence type="ECO:0000313" key="3">
    <source>
        <dbReference type="EMBL" id="CAG5057704.1"/>
    </source>
</evidence>
<protein>
    <submittedName>
        <fullName evidence="3">(apollo) hypothetical protein</fullName>
    </submittedName>
</protein>
<organism evidence="3 4">
    <name type="scientific">Parnassius apollo</name>
    <name type="common">Apollo butterfly</name>
    <name type="synonym">Papilio apollo</name>
    <dbReference type="NCBI Taxonomy" id="110799"/>
    <lineage>
        <taxon>Eukaryota</taxon>
        <taxon>Metazoa</taxon>
        <taxon>Ecdysozoa</taxon>
        <taxon>Arthropoda</taxon>
        <taxon>Hexapoda</taxon>
        <taxon>Insecta</taxon>
        <taxon>Pterygota</taxon>
        <taxon>Neoptera</taxon>
        <taxon>Endopterygota</taxon>
        <taxon>Lepidoptera</taxon>
        <taxon>Glossata</taxon>
        <taxon>Ditrysia</taxon>
        <taxon>Papilionoidea</taxon>
        <taxon>Papilionidae</taxon>
        <taxon>Parnassiinae</taxon>
        <taxon>Parnassini</taxon>
        <taxon>Parnassius</taxon>
        <taxon>Parnassius</taxon>
    </lineage>
</organism>
<comment type="caution">
    <text evidence="3">The sequence shown here is derived from an EMBL/GenBank/DDBJ whole genome shotgun (WGS) entry which is preliminary data.</text>
</comment>